<keyword evidence="3" id="KW-1185">Reference proteome</keyword>
<name>A0ABW6PIH2_9NOCA</name>
<feature type="compositionally biased region" description="Low complexity" evidence="1">
    <location>
        <begin position="1"/>
        <end position="15"/>
    </location>
</feature>
<protein>
    <submittedName>
        <fullName evidence="2">Uncharacterized protein</fullName>
    </submittedName>
</protein>
<feature type="region of interest" description="Disordered" evidence="1">
    <location>
        <begin position="1"/>
        <end position="21"/>
    </location>
</feature>
<gene>
    <name evidence="2" type="ORF">ACFYTF_04610</name>
</gene>
<proteinExistence type="predicted"/>
<evidence type="ECO:0000313" key="2">
    <source>
        <dbReference type="EMBL" id="MFF0542098.1"/>
    </source>
</evidence>
<organism evidence="2 3">
    <name type="scientific">Nocardia thailandica</name>
    <dbReference type="NCBI Taxonomy" id="257275"/>
    <lineage>
        <taxon>Bacteria</taxon>
        <taxon>Bacillati</taxon>
        <taxon>Actinomycetota</taxon>
        <taxon>Actinomycetes</taxon>
        <taxon>Mycobacteriales</taxon>
        <taxon>Nocardiaceae</taxon>
        <taxon>Nocardia</taxon>
    </lineage>
</organism>
<sequence>MTATTATHTQQAPQPNASRTIDHTTECPYPWCVATGLPDEHNSLCEPYTPATMSLAAQQATERGVIYPAAGVGVVWDRTDSAHTPAAIVLHIIGPRDECEADFTLTEAIALRAQLDRAIGIATGLRA</sequence>
<dbReference type="Proteomes" id="UP001601444">
    <property type="component" value="Unassembled WGS sequence"/>
</dbReference>
<reference evidence="2 3" key="1">
    <citation type="submission" date="2024-10" db="EMBL/GenBank/DDBJ databases">
        <title>The Natural Products Discovery Center: Release of the First 8490 Sequenced Strains for Exploring Actinobacteria Biosynthetic Diversity.</title>
        <authorList>
            <person name="Kalkreuter E."/>
            <person name="Kautsar S.A."/>
            <person name="Yang D."/>
            <person name="Bader C.D."/>
            <person name="Teijaro C.N."/>
            <person name="Fluegel L."/>
            <person name="Davis C.M."/>
            <person name="Simpson J.R."/>
            <person name="Lauterbach L."/>
            <person name="Steele A.D."/>
            <person name="Gui C."/>
            <person name="Meng S."/>
            <person name="Li G."/>
            <person name="Viehrig K."/>
            <person name="Ye F."/>
            <person name="Su P."/>
            <person name="Kiefer A.F."/>
            <person name="Nichols A."/>
            <person name="Cepeda A.J."/>
            <person name="Yan W."/>
            <person name="Fan B."/>
            <person name="Jiang Y."/>
            <person name="Adhikari A."/>
            <person name="Zheng C.-J."/>
            <person name="Schuster L."/>
            <person name="Cowan T.M."/>
            <person name="Smanski M.J."/>
            <person name="Chevrette M.G."/>
            <person name="De Carvalho L.P.S."/>
            <person name="Shen B."/>
        </authorList>
    </citation>
    <scope>NUCLEOTIDE SEQUENCE [LARGE SCALE GENOMIC DNA]</scope>
    <source>
        <strain evidence="2 3">NPDC004045</strain>
    </source>
</reference>
<evidence type="ECO:0000313" key="3">
    <source>
        <dbReference type="Proteomes" id="UP001601444"/>
    </source>
</evidence>
<accession>A0ABW6PIH2</accession>
<dbReference type="EMBL" id="JBIAMX010000002">
    <property type="protein sequence ID" value="MFF0542098.1"/>
    <property type="molecule type" value="Genomic_DNA"/>
</dbReference>
<evidence type="ECO:0000256" key="1">
    <source>
        <dbReference type="SAM" id="MobiDB-lite"/>
    </source>
</evidence>
<dbReference type="RefSeq" id="WP_387699109.1">
    <property type="nucleotide sequence ID" value="NZ_JBIAMX010000002.1"/>
</dbReference>
<comment type="caution">
    <text evidence="2">The sequence shown here is derived from an EMBL/GenBank/DDBJ whole genome shotgun (WGS) entry which is preliminary data.</text>
</comment>